<gene>
    <name evidence="6" type="ORF">Cvel_32008</name>
</gene>
<evidence type="ECO:0000256" key="2">
    <source>
        <dbReference type="ARBA" id="ARBA00022679"/>
    </source>
</evidence>
<dbReference type="AlphaFoldDB" id="A0A0G4HV18"/>
<keyword evidence="3 4" id="KW-0949">S-adenosyl-L-methionine</keyword>
<keyword evidence="4" id="KW-0999">Mitochondrion inner membrane</keyword>
<feature type="binding site" evidence="4">
    <location>
        <begin position="132"/>
        <end position="133"/>
    </location>
    <ligand>
        <name>S-adenosyl-L-methionine</name>
        <dbReference type="ChEBI" id="CHEBI:59789"/>
    </ligand>
</feature>
<evidence type="ECO:0000256" key="1">
    <source>
        <dbReference type="ARBA" id="ARBA00022603"/>
    </source>
</evidence>
<comment type="catalytic activity">
    <reaction evidence="4">
        <text>a 2-methoxy-6-(all-trans-polyprenyl)benzene-1,4-diol + S-adenosyl-L-methionine = a 5-methoxy-2-methyl-3-(all-trans-polyprenyl)benzene-1,4-diol + S-adenosyl-L-homocysteine + H(+)</text>
        <dbReference type="Rhea" id="RHEA:28286"/>
        <dbReference type="Rhea" id="RHEA-COMP:10858"/>
        <dbReference type="Rhea" id="RHEA-COMP:10859"/>
        <dbReference type="ChEBI" id="CHEBI:15378"/>
        <dbReference type="ChEBI" id="CHEBI:57856"/>
        <dbReference type="ChEBI" id="CHEBI:59789"/>
        <dbReference type="ChEBI" id="CHEBI:84166"/>
        <dbReference type="ChEBI" id="CHEBI:84167"/>
        <dbReference type="EC" id="2.1.1.201"/>
    </reaction>
</comment>
<organism evidence="6">
    <name type="scientific">Chromera velia CCMP2878</name>
    <dbReference type="NCBI Taxonomy" id="1169474"/>
    <lineage>
        <taxon>Eukaryota</taxon>
        <taxon>Sar</taxon>
        <taxon>Alveolata</taxon>
        <taxon>Colpodellida</taxon>
        <taxon>Chromeraceae</taxon>
        <taxon>Chromera</taxon>
    </lineage>
</organism>
<keyword evidence="5" id="KW-1133">Transmembrane helix</keyword>
<comment type="similarity">
    <text evidence="4">Belongs to the class I-like SAM-binding methyltransferase superfamily. MenG/UbiE family.</text>
</comment>
<dbReference type="PANTHER" id="PTHR43591:SF24">
    <property type="entry name" value="2-METHOXY-6-POLYPRENYL-1,4-BENZOQUINOL METHYLASE, MITOCHONDRIAL"/>
    <property type="match status" value="1"/>
</dbReference>
<dbReference type="SUPFAM" id="SSF53335">
    <property type="entry name" value="S-adenosyl-L-methionine-dependent methyltransferases"/>
    <property type="match status" value="1"/>
</dbReference>
<dbReference type="GO" id="GO:0032259">
    <property type="term" value="P:methylation"/>
    <property type="evidence" value="ECO:0007669"/>
    <property type="project" value="UniProtKB-KW"/>
</dbReference>
<dbReference type="EC" id="2.1.1.201" evidence="4"/>
<dbReference type="PhylomeDB" id="A0A0G4HV18"/>
<dbReference type="PROSITE" id="PS51608">
    <property type="entry name" value="SAM_MT_UBIE"/>
    <property type="match status" value="1"/>
</dbReference>
<dbReference type="PROSITE" id="PS01183">
    <property type="entry name" value="UBIE_1"/>
    <property type="match status" value="1"/>
</dbReference>
<dbReference type="InterPro" id="IPR023576">
    <property type="entry name" value="UbiE/COQ5_MeTrFase_CS"/>
</dbReference>
<dbReference type="HAMAP" id="MF_01813">
    <property type="entry name" value="MenG_UbiE_methyltr"/>
    <property type="match status" value="1"/>
</dbReference>
<proteinExistence type="inferred from homology"/>
<keyword evidence="4" id="KW-0496">Mitochondrion</keyword>
<dbReference type="PANTHER" id="PTHR43591">
    <property type="entry name" value="METHYLTRANSFERASE"/>
    <property type="match status" value="1"/>
</dbReference>
<name>A0A0G4HV18_9ALVE</name>
<keyword evidence="4 5" id="KW-0472">Membrane</keyword>
<keyword evidence="1 4" id="KW-0489">Methyltransferase</keyword>
<feature type="binding site" evidence="4">
    <location>
        <position position="81"/>
    </location>
    <ligand>
        <name>S-adenosyl-L-methionine</name>
        <dbReference type="ChEBI" id="CHEBI:59789"/>
    </ligand>
</feature>
<reference evidence="6" key="1">
    <citation type="submission" date="2014-11" db="EMBL/GenBank/DDBJ databases">
        <authorList>
            <person name="Otto D Thomas"/>
            <person name="Naeem Raeece"/>
        </authorList>
    </citation>
    <scope>NUCLEOTIDE SEQUENCE</scope>
</reference>
<evidence type="ECO:0000256" key="5">
    <source>
        <dbReference type="SAM" id="Phobius"/>
    </source>
</evidence>
<protein>
    <recommendedName>
        <fullName evidence="4">2-methoxy-6-polyprenyl-1,4-benzoquinol methylase, mitochondrial</fullName>
        <ecNumber evidence="4">2.1.1.201</ecNumber>
    </recommendedName>
    <alternativeName>
        <fullName evidence="4">Ubiquinone biosynthesis methyltransferase COQ5</fullName>
    </alternativeName>
</protein>
<dbReference type="InterPro" id="IPR029063">
    <property type="entry name" value="SAM-dependent_MTases_sf"/>
</dbReference>
<feature type="binding site" evidence="4">
    <location>
        <position position="149"/>
    </location>
    <ligand>
        <name>S-adenosyl-L-methionine</name>
        <dbReference type="ChEBI" id="CHEBI:59789"/>
    </ligand>
</feature>
<dbReference type="NCBIfam" id="TIGR01934">
    <property type="entry name" value="MenG_MenH_UbiE"/>
    <property type="match status" value="1"/>
</dbReference>
<dbReference type="EMBL" id="CDMZ01003964">
    <property type="protein sequence ID" value="CEM48205.1"/>
    <property type="molecule type" value="Genomic_DNA"/>
</dbReference>
<keyword evidence="4" id="KW-0831">Ubiquinone biosynthesis</keyword>
<keyword evidence="2 4" id="KW-0808">Transferase</keyword>
<keyword evidence="5" id="KW-0812">Transmembrane</keyword>
<feature type="binding site" evidence="4">
    <location>
        <position position="105"/>
    </location>
    <ligand>
        <name>S-adenosyl-L-methionine</name>
        <dbReference type="ChEBI" id="CHEBI:59789"/>
    </ligand>
</feature>
<dbReference type="Pfam" id="PF01209">
    <property type="entry name" value="Ubie_methyltran"/>
    <property type="match status" value="1"/>
</dbReference>
<evidence type="ECO:0000313" key="6">
    <source>
        <dbReference type="EMBL" id="CEM48205.1"/>
    </source>
</evidence>
<dbReference type="GO" id="GO:0008425">
    <property type="term" value="F:2-methoxy-6-polyprenyl-1,4-benzoquinol methyltransferase activity"/>
    <property type="evidence" value="ECO:0007669"/>
    <property type="project" value="UniProtKB-UniRule"/>
</dbReference>
<dbReference type="VEuPathDB" id="CryptoDB:Cvel_32008"/>
<comment type="pathway">
    <text evidence="4">Cofactor biosynthesis; ubiquinone biosynthesis.</text>
</comment>
<dbReference type="Gene3D" id="3.40.50.150">
    <property type="entry name" value="Vaccinia Virus protein VP39"/>
    <property type="match status" value="1"/>
</dbReference>
<sequence length="259" mass="29144">MSSASESQQESVPFGYKNVNRGEKKGMVDNMFSRIADRYDLLNDLMSMGMHRLWKADLVRSVEVADRPESPPKVVDLAGGTGDVAFLLRSRVQREGKAVSLSVCDICDKMLSVGKARAEQQGIHDIQWLRTDGEELPFETESVDAITISFGLRNFTSPEKGLKESLRVLKPGGRYYCLEFSRVENPVLRLLYLATSFLWIPLLGLLVAGDFFSYLYLVMSIQRWPSQEQLRSQMLSVGFSKVGFRNFLFGVCALHVGVK</sequence>
<comment type="subunit">
    <text evidence="4">Component of a multi-subunit COQ enzyme complex.</text>
</comment>
<comment type="subcellular location">
    <subcellularLocation>
        <location evidence="4">Mitochondrion inner membrane</location>
        <topology evidence="4">Peripheral membrane protein</topology>
        <orientation evidence="4">Matrix side</orientation>
    </subcellularLocation>
</comment>
<feature type="transmembrane region" description="Helical" evidence="5">
    <location>
        <begin position="190"/>
        <end position="217"/>
    </location>
</feature>
<dbReference type="InterPro" id="IPR004033">
    <property type="entry name" value="UbiE/COQ5_MeTrFase"/>
</dbReference>
<evidence type="ECO:0000256" key="4">
    <source>
        <dbReference type="HAMAP-Rule" id="MF_03191"/>
    </source>
</evidence>
<dbReference type="CDD" id="cd02440">
    <property type="entry name" value="AdoMet_MTases"/>
    <property type="match status" value="1"/>
</dbReference>
<dbReference type="GO" id="GO:0031314">
    <property type="term" value="C:extrinsic component of mitochondrial inner membrane"/>
    <property type="evidence" value="ECO:0007669"/>
    <property type="project" value="UniProtKB-UniRule"/>
</dbReference>
<dbReference type="UniPathway" id="UPA00232"/>
<evidence type="ECO:0000256" key="3">
    <source>
        <dbReference type="ARBA" id="ARBA00022691"/>
    </source>
</evidence>
<accession>A0A0G4HV18</accession>
<comment type="function">
    <text evidence="4">Methyltransferase required for the conversion of 2-polyprenyl-6-methoxy-1,4-benzoquinol (DDMQH2) to 2-polyprenyl-3-methyl-6-methoxy-1,4-benzoquinol (DMQH2).</text>
</comment>